<dbReference type="RefSeq" id="WP_010653984.1">
    <property type="nucleotide sequence ID" value="NZ_JAPHOO010000001.1"/>
</dbReference>
<proteinExistence type="predicted"/>
<protein>
    <submittedName>
        <fullName evidence="1">Uncharacterized protein</fullName>
    </submittedName>
</protein>
<evidence type="ECO:0000313" key="1">
    <source>
        <dbReference type="EMBL" id="STO21715.1"/>
    </source>
</evidence>
<accession>A0A377GA64</accession>
<keyword evidence="2" id="KW-1185">Reference proteome</keyword>
<dbReference type="STRING" id="1094715.GCA_000236165_00634"/>
<gene>
    <name evidence="1" type="ORF">NCTC11370_01791</name>
</gene>
<reference evidence="1 2" key="1">
    <citation type="submission" date="2018-06" db="EMBL/GenBank/DDBJ databases">
        <authorList>
            <consortium name="Pathogen Informatics"/>
            <person name="Doyle S."/>
        </authorList>
    </citation>
    <scope>NUCLEOTIDE SEQUENCE [LARGE SCALE GENOMIC DNA]</scope>
    <source>
        <strain evidence="1 2">NCTC11370</strain>
    </source>
</reference>
<dbReference type="AlphaFoldDB" id="A0A377GA64"/>
<name>A0A377GA64_9GAMM</name>
<evidence type="ECO:0000313" key="2">
    <source>
        <dbReference type="Proteomes" id="UP000254554"/>
    </source>
</evidence>
<dbReference type="OrthoDB" id="9934860at2"/>
<dbReference type="GeneID" id="93291650"/>
<dbReference type="Proteomes" id="UP000254554">
    <property type="component" value="Unassembled WGS sequence"/>
</dbReference>
<organism evidence="1 2">
    <name type="scientific">Fluoribacter dumoffii</name>
    <dbReference type="NCBI Taxonomy" id="463"/>
    <lineage>
        <taxon>Bacteria</taxon>
        <taxon>Pseudomonadati</taxon>
        <taxon>Pseudomonadota</taxon>
        <taxon>Gammaproteobacteria</taxon>
        <taxon>Legionellales</taxon>
        <taxon>Legionellaceae</taxon>
        <taxon>Fluoribacter</taxon>
    </lineage>
</organism>
<sequence>MWLTINKNSLEIHDARTLIQLIDDLSEVEKEELVSELLSHSDLIDIISEGESLRDFLNSSISSHASARIIAHALADRGLFERLIPTSPDLQDTLLCLDESSAHALFQHILDNQNVFDNFFKNRSDFINFLIFLEDEYSIYPEYKKSLIDKVINMSRSRFAELVGTKRELIQFARKNLEFCNKLVEKGIKDCNSIQEIIELVKIIEKDKLLSETRKKDLLLPVPGQLQERLLNKNERMSFIEFYKASSAIFSKETLNKITKDLLVSDSEILKLRVNNLFELIELLQILPEELAKKLFSRVLEEQELFNQIIIDNQNLSDLLFIVSMHDGRYSNTELEWARGYWCSSDAICTYGDYAFELKPEIDRGEKYPLLNHSVELLIQHILSAELNDFIWDITHKNQAGLTNRITQANSNSFLCERLFKSDKVRSRFPELLALIPVPIALNLVYQISQNQGLALFFDDMLHLPFPYHFIYSFKRAIDKVDLIALDKLREELIKQVKTHAIKPLFVNFILDIAVIEKAKVTEKPALKEHLDGLIRVIQDNRIPSLKYLTTCFFKQANEGAGKSDINKQLTSDSVKETVFMSFLDTDPNNNNCRLKLSQDELNKKVMSRLLEQAKSNPAAIASIFANTEFAAQFDAQELYQLALSNEKIAKIILSQQRLVMKLERDDIMAIINAYPEILVKNPDLAIIIVNHPAINLPWLETLMNAHPNSVVALVRGVVSNPNKFFEFVTTNGYGTTLVALAKYNDQAASLILGCDLNKWLTADNLTEIYTSQPGIISSLLDNEFLMNKIYESDATELLAVCLSMQTASCRP</sequence>
<dbReference type="EMBL" id="UGGT01000001">
    <property type="protein sequence ID" value="STO21715.1"/>
    <property type="molecule type" value="Genomic_DNA"/>
</dbReference>